<dbReference type="EMBL" id="JASJEU010000008">
    <property type="protein sequence ID" value="MDJ1650060.1"/>
    <property type="molecule type" value="Genomic_DNA"/>
</dbReference>
<evidence type="ECO:0000313" key="6">
    <source>
        <dbReference type="EMBL" id="MDJ1650060.1"/>
    </source>
</evidence>
<dbReference type="SUPFAM" id="SSF52540">
    <property type="entry name" value="P-loop containing nucleoside triphosphate hydrolases"/>
    <property type="match status" value="2"/>
</dbReference>
<dbReference type="InterPro" id="IPR017871">
    <property type="entry name" value="ABC_transporter-like_CS"/>
</dbReference>
<sequence length="503" mass="53301">MMADATPIVRVSQLIIEDELGKRVLDGLSLDVWEGTGMALVGESGSGKTTLALALLGCIREGLRHVSGSILVDGEDVLSLSKSDLALYRRKTVAWLSQDPALSLTPHLTVGRLVGETASLSRSGVERLIAQVGLSEVDRILERRPSSLSGGQRRRVAIARALASTPKVLVLDEPTAGLDDAAANEVVATVRRVCEESGTTVVVITHDLEIASRLSPSMSVMRRGVVVESATSSQLLSAPRTEYAQRLVSAQRLAVDGGRSASEPSDPVLLVEDLDVVTPDGKKALSGASFALGKGRGMSLVGDSGSGKSTVVKALIGERPASRGTIRLDSGGVLEEVPAAFSRRNKKQLLGMQVVPQDPATSLNPAVKVGTQLARAVSRTHPRQSSSECDARVDELLDTVRLPRALKGYYPRALSGGQAQRVAIARALAHSPSVLICDESTSALDPTTQKEILDTINELKEREGLAVIMVSHSARVADYTCQSQLRVPNERSAPSCCPRAIEL</sequence>
<dbReference type="Gene3D" id="3.40.50.300">
    <property type="entry name" value="P-loop containing nucleotide triphosphate hydrolases"/>
    <property type="match status" value="2"/>
</dbReference>
<dbReference type="PROSITE" id="PS50893">
    <property type="entry name" value="ABC_TRANSPORTER_2"/>
    <property type="match status" value="2"/>
</dbReference>
<evidence type="ECO:0000313" key="7">
    <source>
        <dbReference type="Proteomes" id="UP001232750"/>
    </source>
</evidence>
<dbReference type="PANTHER" id="PTHR43776">
    <property type="entry name" value="TRANSPORT ATP-BINDING PROTEIN"/>
    <property type="match status" value="1"/>
</dbReference>
<dbReference type="InterPro" id="IPR027417">
    <property type="entry name" value="P-loop_NTPase"/>
</dbReference>
<proteinExistence type="inferred from homology"/>
<dbReference type="Proteomes" id="UP001232750">
    <property type="component" value="Unassembled WGS sequence"/>
</dbReference>
<gene>
    <name evidence="6" type="ORF">QNJ86_04555</name>
</gene>
<evidence type="ECO:0000256" key="1">
    <source>
        <dbReference type="ARBA" id="ARBA00005417"/>
    </source>
</evidence>
<evidence type="ECO:0000256" key="4">
    <source>
        <dbReference type="ARBA" id="ARBA00022840"/>
    </source>
</evidence>
<dbReference type="InterPro" id="IPR003593">
    <property type="entry name" value="AAA+_ATPase"/>
</dbReference>
<accession>A0ABT7DPI0</accession>
<keyword evidence="2" id="KW-0813">Transport</keyword>
<evidence type="ECO:0000256" key="3">
    <source>
        <dbReference type="ARBA" id="ARBA00022741"/>
    </source>
</evidence>
<dbReference type="CDD" id="cd03257">
    <property type="entry name" value="ABC_NikE_OppD_transporters"/>
    <property type="match status" value="1"/>
</dbReference>
<dbReference type="GO" id="GO:0005524">
    <property type="term" value="F:ATP binding"/>
    <property type="evidence" value="ECO:0007669"/>
    <property type="project" value="UniProtKB-KW"/>
</dbReference>
<protein>
    <submittedName>
        <fullName evidence="6">ATP-binding cassette domain-containing protein</fullName>
    </submittedName>
</protein>
<dbReference type="RefSeq" id="WP_283831410.1">
    <property type="nucleotide sequence ID" value="NZ_JASJEU010000008.1"/>
</dbReference>
<keyword evidence="7" id="KW-1185">Reference proteome</keyword>
<reference evidence="6 7" key="1">
    <citation type="submission" date="2023-05" db="EMBL/GenBank/DDBJ databases">
        <title>Gordonibacter KGMB12511T sp. nov., isolated from faeces of healthy Korean.</title>
        <authorList>
            <person name="Kim H.S."/>
            <person name="Kim J.-S."/>
            <person name="Suh M.K."/>
            <person name="Eom M.K."/>
            <person name="Do H.E."/>
            <person name="Lee J.-S."/>
        </authorList>
    </citation>
    <scope>NUCLEOTIDE SEQUENCE [LARGE SCALE GENOMIC DNA]</scope>
    <source>
        <strain evidence="6 7">KGMB12511</strain>
    </source>
</reference>
<dbReference type="InterPro" id="IPR003439">
    <property type="entry name" value="ABC_transporter-like_ATP-bd"/>
</dbReference>
<dbReference type="Pfam" id="PF00005">
    <property type="entry name" value="ABC_tran"/>
    <property type="match status" value="2"/>
</dbReference>
<dbReference type="PROSITE" id="PS00211">
    <property type="entry name" value="ABC_TRANSPORTER_1"/>
    <property type="match status" value="2"/>
</dbReference>
<feature type="domain" description="ABC transporter" evidence="5">
    <location>
        <begin position="269"/>
        <end position="503"/>
    </location>
</feature>
<dbReference type="InterPro" id="IPR050319">
    <property type="entry name" value="ABC_transp_ATP-bind"/>
</dbReference>
<evidence type="ECO:0000256" key="2">
    <source>
        <dbReference type="ARBA" id="ARBA00022448"/>
    </source>
</evidence>
<name>A0ABT7DPI0_9ACTN</name>
<comment type="caution">
    <text evidence="6">The sequence shown here is derived from an EMBL/GenBank/DDBJ whole genome shotgun (WGS) entry which is preliminary data.</text>
</comment>
<feature type="domain" description="ABC transporter" evidence="5">
    <location>
        <begin position="9"/>
        <end position="248"/>
    </location>
</feature>
<keyword evidence="3" id="KW-0547">Nucleotide-binding</keyword>
<keyword evidence="4 6" id="KW-0067">ATP-binding</keyword>
<comment type="similarity">
    <text evidence="1">Belongs to the ABC transporter superfamily.</text>
</comment>
<evidence type="ECO:0000259" key="5">
    <source>
        <dbReference type="PROSITE" id="PS50893"/>
    </source>
</evidence>
<organism evidence="6 7">
    <name type="scientific">Gordonibacter faecis</name>
    <dbReference type="NCBI Taxonomy" id="3047475"/>
    <lineage>
        <taxon>Bacteria</taxon>
        <taxon>Bacillati</taxon>
        <taxon>Actinomycetota</taxon>
        <taxon>Coriobacteriia</taxon>
        <taxon>Eggerthellales</taxon>
        <taxon>Eggerthellaceae</taxon>
        <taxon>Gordonibacter</taxon>
    </lineage>
</organism>
<dbReference type="SMART" id="SM00382">
    <property type="entry name" value="AAA"/>
    <property type="match status" value="2"/>
</dbReference>
<dbReference type="PANTHER" id="PTHR43776:SF7">
    <property type="entry name" value="D,D-DIPEPTIDE TRANSPORT ATP-BINDING PROTEIN DDPF-RELATED"/>
    <property type="match status" value="1"/>
</dbReference>